<keyword evidence="4" id="KW-1133">Transmembrane helix</keyword>
<accession>A0ABU4DQ68</accession>
<keyword evidence="4" id="KW-0472">Membrane</keyword>
<comment type="subcellular location">
    <subcellularLocation>
        <location evidence="1">Cell envelope</location>
    </subcellularLocation>
</comment>
<feature type="transmembrane region" description="Helical" evidence="4">
    <location>
        <begin position="27"/>
        <end position="48"/>
    </location>
</feature>
<keyword evidence="4" id="KW-0812">Transmembrane</keyword>
<dbReference type="SUPFAM" id="SSF49503">
    <property type="entry name" value="Cupredoxins"/>
    <property type="match status" value="1"/>
</dbReference>
<dbReference type="InterPro" id="IPR001505">
    <property type="entry name" value="Copper_CuA"/>
</dbReference>
<dbReference type="PROSITE" id="PS50857">
    <property type="entry name" value="COX2_CUA"/>
    <property type="match status" value="1"/>
</dbReference>
<evidence type="ECO:0000313" key="7">
    <source>
        <dbReference type="Proteomes" id="UP001276150"/>
    </source>
</evidence>
<keyword evidence="3" id="KW-0186">Copper</keyword>
<dbReference type="Proteomes" id="UP001276150">
    <property type="component" value="Unassembled WGS sequence"/>
</dbReference>
<evidence type="ECO:0000313" key="6">
    <source>
        <dbReference type="EMBL" id="MDV6374518.1"/>
    </source>
</evidence>
<dbReference type="InterPro" id="IPR034214">
    <property type="entry name" value="Ba3_CcO_II_C"/>
</dbReference>
<dbReference type="InterPro" id="IPR002429">
    <property type="entry name" value="CcO_II-like_C"/>
</dbReference>
<reference evidence="6 7" key="1">
    <citation type="submission" date="2022-11" db="EMBL/GenBank/DDBJ databases">
        <title>Deinococcus ZS9-10, Low Temperature and Draught-tolerating, UV-resistant Bacteria from Continental Antarctica.</title>
        <authorList>
            <person name="Cheng L."/>
        </authorList>
    </citation>
    <scope>NUCLEOTIDE SEQUENCE [LARGE SCALE GENOMIC DNA]</scope>
    <source>
        <strain evidence="6 7">ZS9-10</strain>
    </source>
</reference>
<dbReference type="Gene3D" id="2.60.40.420">
    <property type="entry name" value="Cupredoxins - blue copper proteins"/>
    <property type="match status" value="1"/>
</dbReference>
<dbReference type="PANTHER" id="PTHR42838">
    <property type="entry name" value="CYTOCHROME C OXIDASE SUBUNIT II"/>
    <property type="match status" value="1"/>
</dbReference>
<keyword evidence="7" id="KW-1185">Reference proteome</keyword>
<dbReference type="InterPro" id="IPR008972">
    <property type="entry name" value="Cupredoxin"/>
</dbReference>
<evidence type="ECO:0000256" key="2">
    <source>
        <dbReference type="ARBA" id="ARBA00022723"/>
    </source>
</evidence>
<dbReference type="PANTHER" id="PTHR42838:SF2">
    <property type="entry name" value="NITROUS-OXIDE REDUCTASE"/>
    <property type="match status" value="1"/>
</dbReference>
<feature type="domain" description="Cytochrome oxidase subunit II copper A binding" evidence="5">
    <location>
        <begin position="89"/>
        <end position="186"/>
    </location>
</feature>
<evidence type="ECO:0000256" key="1">
    <source>
        <dbReference type="ARBA" id="ARBA00004196"/>
    </source>
</evidence>
<name>A0ABU4DQ68_9DEIO</name>
<protein>
    <submittedName>
        <fullName evidence="6">Cytochrome c oxidase subunit II</fullName>
    </submittedName>
</protein>
<dbReference type="EMBL" id="JAPMIV010000011">
    <property type="protein sequence ID" value="MDV6374518.1"/>
    <property type="molecule type" value="Genomic_DNA"/>
</dbReference>
<keyword evidence="2" id="KW-0479">Metal-binding</keyword>
<dbReference type="Pfam" id="PF00116">
    <property type="entry name" value="COX2"/>
    <property type="match status" value="1"/>
</dbReference>
<evidence type="ECO:0000259" key="5">
    <source>
        <dbReference type="PROSITE" id="PS50857"/>
    </source>
</evidence>
<comment type="caution">
    <text evidence="6">The sequence shown here is derived from an EMBL/GenBank/DDBJ whole genome shotgun (WGS) entry which is preliminary data.</text>
</comment>
<dbReference type="PROSITE" id="PS00078">
    <property type="entry name" value="COX2"/>
    <property type="match status" value="1"/>
</dbReference>
<evidence type="ECO:0000256" key="3">
    <source>
        <dbReference type="ARBA" id="ARBA00023008"/>
    </source>
</evidence>
<dbReference type="InterPro" id="IPR051403">
    <property type="entry name" value="NosZ/Cyto_c_oxidase_sub2"/>
</dbReference>
<evidence type="ECO:0000256" key="4">
    <source>
        <dbReference type="SAM" id="Phobius"/>
    </source>
</evidence>
<organism evidence="6 7">
    <name type="scientific">Deinococcus arenicola</name>
    <dbReference type="NCBI Taxonomy" id="2994950"/>
    <lineage>
        <taxon>Bacteria</taxon>
        <taxon>Thermotogati</taxon>
        <taxon>Deinococcota</taxon>
        <taxon>Deinococci</taxon>
        <taxon>Deinococcales</taxon>
        <taxon>Deinococcaceae</taxon>
        <taxon>Deinococcus</taxon>
    </lineage>
</organism>
<sequence length="186" mass="20135">MSAPRPASPRPAGQRLDHHTLEKYENIWFGIATVLAIFLFVTVLASFFSGTYPSLNGESGHHITGVKNGRLNPKNFAATPFATPGLRHNADGSYEAFVVAQAFQFQPAVLKVPAGQPVTIHVTSADVLHGYYVEGTNINATAIPGQVTSFTTTFRRPGTLNLICNEYCGTGHHNMINSVKVEVQEP</sequence>
<gene>
    <name evidence="6" type="ORF">ORD21_07940</name>
</gene>
<dbReference type="CDD" id="cd13913">
    <property type="entry name" value="ba3_CcO_II_C"/>
    <property type="match status" value="1"/>
</dbReference>
<proteinExistence type="predicted"/>